<keyword evidence="2" id="KW-1185">Reference proteome</keyword>
<dbReference type="Proteomes" id="UP001420932">
    <property type="component" value="Unassembled WGS sequence"/>
</dbReference>
<comment type="caution">
    <text evidence="1">The sequence shown here is derived from an EMBL/GenBank/DDBJ whole genome shotgun (WGS) entry which is preliminary data.</text>
</comment>
<name>A0AAP0HQB4_9MAGN</name>
<evidence type="ECO:0000313" key="2">
    <source>
        <dbReference type="Proteomes" id="UP001420932"/>
    </source>
</evidence>
<dbReference type="AlphaFoldDB" id="A0AAP0HQB4"/>
<protein>
    <submittedName>
        <fullName evidence="1">Uncharacterized protein</fullName>
    </submittedName>
</protein>
<accession>A0AAP0HQB4</accession>
<evidence type="ECO:0000313" key="1">
    <source>
        <dbReference type="EMBL" id="KAK9092641.1"/>
    </source>
</evidence>
<proteinExistence type="predicted"/>
<gene>
    <name evidence="1" type="ORF">Syun_027552</name>
</gene>
<dbReference type="EMBL" id="JBBNAF010000012">
    <property type="protein sequence ID" value="KAK9092641.1"/>
    <property type="molecule type" value="Genomic_DNA"/>
</dbReference>
<organism evidence="1 2">
    <name type="scientific">Stephania yunnanensis</name>
    <dbReference type="NCBI Taxonomy" id="152371"/>
    <lineage>
        <taxon>Eukaryota</taxon>
        <taxon>Viridiplantae</taxon>
        <taxon>Streptophyta</taxon>
        <taxon>Embryophyta</taxon>
        <taxon>Tracheophyta</taxon>
        <taxon>Spermatophyta</taxon>
        <taxon>Magnoliopsida</taxon>
        <taxon>Ranunculales</taxon>
        <taxon>Menispermaceae</taxon>
        <taxon>Menispermoideae</taxon>
        <taxon>Cissampelideae</taxon>
        <taxon>Stephania</taxon>
    </lineage>
</organism>
<sequence>MDIVPADAINFSRPIHLICIEVSRESDYLMFDSTPVFREFAILQLQPINDIFFSFEPPTYDRRIWCWHLLL</sequence>
<reference evidence="1 2" key="1">
    <citation type="submission" date="2024-01" db="EMBL/GenBank/DDBJ databases">
        <title>Genome assemblies of Stephania.</title>
        <authorList>
            <person name="Yang L."/>
        </authorList>
    </citation>
    <scope>NUCLEOTIDE SEQUENCE [LARGE SCALE GENOMIC DNA]</scope>
    <source>
        <strain evidence="1">YNDBR</strain>
        <tissue evidence="1">Leaf</tissue>
    </source>
</reference>